<organism evidence="4">
    <name type="scientific">Prunus dulcis</name>
    <name type="common">Almond</name>
    <name type="synonym">Amygdalus dulcis</name>
    <dbReference type="NCBI Taxonomy" id="3755"/>
    <lineage>
        <taxon>Eukaryota</taxon>
        <taxon>Viridiplantae</taxon>
        <taxon>Streptophyta</taxon>
        <taxon>Embryophyta</taxon>
        <taxon>Tracheophyta</taxon>
        <taxon>Spermatophyta</taxon>
        <taxon>Magnoliopsida</taxon>
        <taxon>eudicotyledons</taxon>
        <taxon>Gunneridae</taxon>
        <taxon>Pentapetalae</taxon>
        <taxon>rosids</taxon>
        <taxon>fabids</taxon>
        <taxon>Rosales</taxon>
        <taxon>Rosaceae</taxon>
        <taxon>Amygdaloideae</taxon>
        <taxon>Amygdaleae</taxon>
        <taxon>Prunus</taxon>
    </lineage>
</organism>
<dbReference type="InterPro" id="IPR013105">
    <property type="entry name" value="TPR_2"/>
</dbReference>
<reference evidence="4" key="1">
    <citation type="journal article" date="2019" name="Science">
        <title>Mutation of a bHLH transcription factor allowed almond domestication.</title>
        <authorList>
            <person name="Sanchez-Perez R."/>
            <person name="Pavan S."/>
            <person name="Mazzeo R."/>
            <person name="Moldovan C."/>
            <person name="Aiese Cigliano R."/>
            <person name="Del Cueto J."/>
            <person name="Ricciardi F."/>
            <person name="Lotti C."/>
            <person name="Ricciardi L."/>
            <person name="Dicenta F."/>
            <person name="Lopez-Marques R.L."/>
            <person name="Lindberg Moller B."/>
        </authorList>
    </citation>
    <scope>NUCLEOTIDE SEQUENCE</scope>
</reference>
<evidence type="ECO:0000313" key="4">
    <source>
        <dbReference type="EMBL" id="BBG93762.1"/>
    </source>
</evidence>
<dbReference type="Pfam" id="PF07719">
    <property type="entry name" value="TPR_2"/>
    <property type="match status" value="1"/>
</dbReference>
<feature type="repeat" description="TPR" evidence="3">
    <location>
        <begin position="84"/>
        <end position="117"/>
    </location>
</feature>
<evidence type="ECO:0000256" key="3">
    <source>
        <dbReference type="PROSITE-ProRule" id="PRU00339"/>
    </source>
</evidence>
<keyword evidence="1" id="KW-0677">Repeat</keyword>
<keyword evidence="2 3" id="KW-0802">TPR repeat</keyword>
<protein>
    <submittedName>
        <fullName evidence="4">Tetratricopeptide repeat-like superfamily protein</fullName>
    </submittedName>
</protein>
<dbReference type="PROSITE" id="PS50005">
    <property type="entry name" value="TPR"/>
    <property type="match status" value="2"/>
</dbReference>
<feature type="repeat" description="TPR" evidence="3">
    <location>
        <begin position="152"/>
        <end position="185"/>
    </location>
</feature>
<dbReference type="GO" id="GO:0051879">
    <property type="term" value="F:Hsp90 protein binding"/>
    <property type="evidence" value="ECO:0007669"/>
    <property type="project" value="TreeGrafter"/>
</dbReference>
<evidence type="ECO:0000256" key="1">
    <source>
        <dbReference type="ARBA" id="ARBA00022737"/>
    </source>
</evidence>
<dbReference type="AlphaFoldDB" id="A0A4Y1QPG4"/>
<dbReference type="InterPro" id="IPR019734">
    <property type="entry name" value="TPR_rpt"/>
</dbReference>
<dbReference type="FunFam" id="1.25.40.10:FF:000295">
    <property type="entry name" value="serine/threonine-protein phosphatase 5"/>
    <property type="match status" value="1"/>
</dbReference>
<name>A0A4Y1QPG4_PRUDU</name>
<dbReference type="SUPFAM" id="SSF48452">
    <property type="entry name" value="TPR-like"/>
    <property type="match status" value="1"/>
</dbReference>
<accession>A0A4Y1QPG4</accession>
<dbReference type="PANTHER" id="PTHR22904">
    <property type="entry name" value="TPR REPEAT CONTAINING PROTEIN"/>
    <property type="match status" value="1"/>
</dbReference>
<gene>
    <name evidence="4" type="ORF">Prudu_001871</name>
</gene>
<dbReference type="Pfam" id="PF13414">
    <property type="entry name" value="TPR_11"/>
    <property type="match status" value="1"/>
</dbReference>
<dbReference type="InterPro" id="IPR011990">
    <property type="entry name" value="TPR-like_helical_dom_sf"/>
</dbReference>
<evidence type="ECO:0000256" key="2">
    <source>
        <dbReference type="ARBA" id="ARBA00022803"/>
    </source>
</evidence>
<dbReference type="PANTHER" id="PTHR22904:SF523">
    <property type="entry name" value="STRESS-INDUCED-PHOSPHOPROTEIN 1"/>
    <property type="match status" value="1"/>
</dbReference>
<dbReference type="Gene3D" id="1.25.40.10">
    <property type="entry name" value="Tetratricopeptide repeat domain"/>
    <property type="match status" value="1"/>
</dbReference>
<proteinExistence type="predicted"/>
<sequence>MRTIQINGLESDPSLAGLKTGDNMFGPIRLILRILSIQLDMNRIKRPDPYFTFEVLMKRNHGSESRFLGSAARKRIKEAGGGGVESLKDKGNEHFKAGNYLKAAALYTQAIKQDPNNPTLYSNRAAAFLQLVKLSKALADAETTIKLNPQWEKGYFRKGCILEAMEQYDDALAAFQTALQYNSQSTEVSRKIKRISQLARDKKRAQEVEKMRSNVDMARQLDKLKSEMSGKRGSEECWEDMFSFLVETMETAIKSWHETSKVEARVYFLLDKDKTDTEKYASAVNIDKYAEDSFSRAACLVTPKSIISYPQVWKGQGSRKWKHGQHDGFFVQFETPFLRKLWFIPSSSELGQTLCRDPEDLDIGAHELIPRLFKQYNS</sequence>
<dbReference type="EMBL" id="AP019297">
    <property type="protein sequence ID" value="BBG93762.1"/>
    <property type="molecule type" value="Genomic_DNA"/>
</dbReference>
<dbReference type="SMART" id="SM00028">
    <property type="entry name" value="TPR"/>
    <property type="match status" value="3"/>
</dbReference>